<dbReference type="GO" id="GO:0009279">
    <property type="term" value="C:cell outer membrane"/>
    <property type="evidence" value="ECO:0007669"/>
    <property type="project" value="TreeGrafter"/>
</dbReference>
<dbReference type="PANTHER" id="PTHR30451">
    <property type="entry name" value="OUTER MEMBRANE USHER PROTEIN"/>
    <property type="match status" value="1"/>
</dbReference>
<evidence type="ECO:0000313" key="2">
    <source>
        <dbReference type="Proteomes" id="UP000254255"/>
    </source>
</evidence>
<organism evidence="1 2">
    <name type="scientific">Escherichia coli</name>
    <dbReference type="NCBI Taxonomy" id="562"/>
    <lineage>
        <taxon>Bacteria</taxon>
        <taxon>Pseudomonadati</taxon>
        <taxon>Pseudomonadota</taxon>
        <taxon>Gammaproteobacteria</taxon>
        <taxon>Enterobacterales</taxon>
        <taxon>Enterobacteriaceae</taxon>
        <taxon>Escherichia</taxon>
    </lineage>
</organism>
<dbReference type="Pfam" id="PF00577">
    <property type="entry name" value="Usher"/>
    <property type="match status" value="1"/>
</dbReference>
<dbReference type="EMBL" id="UGET01000004">
    <property type="protein sequence ID" value="STL81557.1"/>
    <property type="molecule type" value="Genomic_DNA"/>
</dbReference>
<gene>
    <name evidence="1" type="primary">yqiG_2</name>
    <name evidence="1" type="ORF">NCTC13148_03067</name>
</gene>
<accession>A0A377C3T0</accession>
<dbReference type="PANTHER" id="PTHR30451:SF4">
    <property type="entry name" value="OUTER MEMBRANE USHER PROTEIN YQIG-RELATED"/>
    <property type="match status" value="1"/>
</dbReference>
<sequence length="486" mass="55297">MDHGIAGAFLDYNLYASHYAPHQGDNSQNISSYGQAGVNLGAWRLRTDYQYDQSFNNGKSQANNLDFPRIYLFRPIPAINAKLTIGQYDTESSIFDSFHFSGVSLKSDENMLPPDLRGYAPQITGVAQRMQRSLSHRTTVLFIKKMFLLAHLLLLIYSIHYRGKLDVKVEEEDGQVTQWQVASNSIPYLTRKGQIRYTTAMGKPTSVGGDSLQQPFFWTGEFSWGWLNNVSLYGGSVLTNRDYQSLAAGVGFNLNSLGSLSFDVTRSDAQLHNQDKETGYSYRANYSKRFESTGSQLTFAGYRFSDKNFVSMNEYINDTNHYTNYQNEKESYIVTFNQYLESLRLNTYVSLARNTYWDASSNVNYSLSLSRDFDIGPLKNVSTSLTFSRINWEDDNQDQLYLNISIPWGTSRTLSYGMQRIRITRFRILLRGMTLPIEIIPGAFLLQATMTNLKIWRRHCAPVISIIPRTVVSISPVHHSGTATIL</sequence>
<evidence type="ECO:0000313" key="1">
    <source>
        <dbReference type="EMBL" id="STL81557.1"/>
    </source>
</evidence>
<dbReference type="AlphaFoldDB" id="A0A377C3T0"/>
<dbReference type="GO" id="GO:0015473">
    <property type="term" value="F:fimbrial usher porin activity"/>
    <property type="evidence" value="ECO:0007669"/>
    <property type="project" value="InterPro"/>
</dbReference>
<proteinExistence type="predicted"/>
<protein>
    <submittedName>
        <fullName evidence="1">Outer membrane usher protein</fullName>
    </submittedName>
</protein>
<dbReference type="GO" id="GO:0009297">
    <property type="term" value="P:pilus assembly"/>
    <property type="evidence" value="ECO:0007669"/>
    <property type="project" value="InterPro"/>
</dbReference>
<name>A0A377C3T0_ECOLX</name>
<dbReference type="InterPro" id="IPR000015">
    <property type="entry name" value="Fimb_usher"/>
</dbReference>
<dbReference type="Proteomes" id="UP000254255">
    <property type="component" value="Unassembled WGS sequence"/>
</dbReference>
<reference evidence="1 2" key="1">
    <citation type="submission" date="2018-06" db="EMBL/GenBank/DDBJ databases">
        <authorList>
            <consortium name="Pathogen Informatics"/>
            <person name="Doyle S."/>
        </authorList>
    </citation>
    <scope>NUCLEOTIDE SEQUENCE [LARGE SCALE GENOMIC DNA]</scope>
    <source>
        <strain evidence="1 2">NCTC13148</strain>
    </source>
</reference>